<dbReference type="PROSITE" id="PS51063">
    <property type="entry name" value="HTH_CRP_2"/>
    <property type="match status" value="1"/>
</dbReference>
<dbReference type="RefSeq" id="WP_204199771.1">
    <property type="nucleotide sequence ID" value="NZ_JAFEMC010000004.1"/>
</dbReference>
<dbReference type="CDD" id="cd00038">
    <property type="entry name" value="CAP_ED"/>
    <property type="match status" value="1"/>
</dbReference>
<keyword evidence="3" id="KW-0804">Transcription</keyword>
<reference evidence="5 6" key="1">
    <citation type="submission" date="2020-12" db="EMBL/GenBank/DDBJ databases">
        <title>Sphingomonas sp.</title>
        <authorList>
            <person name="Kim M.K."/>
        </authorList>
    </citation>
    <scope>NUCLEOTIDE SEQUENCE [LARGE SCALE GENOMIC DNA]</scope>
    <source>
        <strain evidence="5 6">BT552</strain>
    </source>
</reference>
<evidence type="ECO:0000256" key="3">
    <source>
        <dbReference type="ARBA" id="ARBA00023163"/>
    </source>
</evidence>
<dbReference type="Gene3D" id="2.60.120.10">
    <property type="entry name" value="Jelly Rolls"/>
    <property type="match status" value="1"/>
</dbReference>
<dbReference type="InterPro" id="IPR036388">
    <property type="entry name" value="WH-like_DNA-bd_sf"/>
</dbReference>
<keyword evidence="6" id="KW-1185">Reference proteome</keyword>
<dbReference type="Pfam" id="PF00027">
    <property type="entry name" value="cNMP_binding"/>
    <property type="match status" value="1"/>
</dbReference>
<dbReference type="SUPFAM" id="SSF51206">
    <property type="entry name" value="cAMP-binding domain-like"/>
    <property type="match status" value="1"/>
</dbReference>
<dbReference type="Gene3D" id="1.10.10.10">
    <property type="entry name" value="Winged helix-like DNA-binding domain superfamily/Winged helix DNA-binding domain"/>
    <property type="match status" value="1"/>
</dbReference>
<dbReference type="SMART" id="SM00419">
    <property type="entry name" value="HTH_CRP"/>
    <property type="match status" value="1"/>
</dbReference>
<comment type="caution">
    <text evidence="5">The sequence shown here is derived from an EMBL/GenBank/DDBJ whole genome shotgun (WGS) entry which is preliminary data.</text>
</comment>
<dbReference type="Pfam" id="PF13545">
    <property type="entry name" value="HTH_Crp_2"/>
    <property type="match status" value="1"/>
</dbReference>
<organism evidence="5 6">
    <name type="scientific">Sphingomonas longa</name>
    <dbReference type="NCBI Taxonomy" id="2778730"/>
    <lineage>
        <taxon>Bacteria</taxon>
        <taxon>Pseudomonadati</taxon>
        <taxon>Pseudomonadota</taxon>
        <taxon>Alphaproteobacteria</taxon>
        <taxon>Sphingomonadales</taxon>
        <taxon>Sphingomonadaceae</taxon>
        <taxon>Sphingomonas</taxon>
    </lineage>
</organism>
<name>A0ABS2DB00_9SPHN</name>
<protein>
    <submittedName>
        <fullName evidence="5">Crp/Fnr family transcriptional regulator</fullName>
    </submittedName>
</protein>
<dbReference type="InterPro" id="IPR036390">
    <property type="entry name" value="WH_DNA-bd_sf"/>
</dbReference>
<evidence type="ECO:0000259" key="4">
    <source>
        <dbReference type="PROSITE" id="PS51063"/>
    </source>
</evidence>
<evidence type="ECO:0000256" key="1">
    <source>
        <dbReference type="ARBA" id="ARBA00023015"/>
    </source>
</evidence>
<dbReference type="SUPFAM" id="SSF46785">
    <property type="entry name" value="Winged helix' DNA-binding domain"/>
    <property type="match status" value="1"/>
</dbReference>
<keyword evidence="1" id="KW-0805">Transcription regulation</keyword>
<feature type="domain" description="HTH crp-type" evidence="4">
    <location>
        <begin position="149"/>
        <end position="224"/>
    </location>
</feature>
<keyword evidence="2" id="KW-0238">DNA-binding</keyword>
<sequence>MDYNPLRPFVEKLASRVELTPADTEALLKMRFSTREMRPGSYFIRERQRPTASSLLIAGVAMRSKLTSEGARQIVGLHLPGDSLDLQQLYLDEADHNIQALTTITLIEVARGDLQSVADKHPNVLKAITIDNVIEASIEREWLLNVGRRIGRARLAHFLCEFAVRLAIKSHVPDQTAIALPLTQEQIGDAVALTPVHVNRMLKELEAEGLITRTKNSIVIVEWKAMASAADFNPSYLHLNQKKQRVTA</sequence>
<proteinExistence type="predicted"/>
<dbReference type="Proteomes" id="UP000763641">
    <property type="component" value="Unassembled WGS sequence"/>
</dbReference>
<dbReference type="InterPro" id="IPR012318">
    <property type="entry name" value="HTH_CRP"/>
</dbReference>
<dbReference type="EMBL" id="JAFEMC010000004">
    <property type="protein sequence ID" value="MBM6577668.1"/>
    <property type="molecule type" value="Genomic_DNA"/>
</dbReference>
<dbReference type="InterPro" id="IPR000595">
    <property type="entry name" value="cNMP-bd_dom"/>
</dbReference>
<evidence type="ECO:0000313" key="6">
    <source>
        <dbReference type="Proteomes" id="UP000763641"/>
    </source>
</evidence>
<dbReference type="InterPro" id="IPR018490">
    <property type="entry name" value="cNMP-bd_dom_sf"/>
</dbReference>
<accession>A0ABS2DB00</accession>
<dbReference type="InterPro" id="IPR014710">
    <property type="entry name" value="RmlC-like_jellyroll"/>
</dbReference>
<evidence type="ECO:0000256" key="2">
    <source>
        <dbReference type="ARBA" id="ARBA00023125"/>
    </source>
</evidence>
<gene>
    <name evidence="5" type="ORF">ILT43_14900</name>
</gene>
<evidence type="ECO:0000313" key="5">
    <source>
        <dbReference type="EMBL" id="MBM6577668.1"/>
    </source>
</evidence>